<organism evidence="2 3">
    <name type="scientific">Toxoplasma gondii p89</name>
    <dbReference type="NCBI Taxonomy" id="943119"/>
    <lineage>
        <taxon>Eukaryota</taxon>
        <taxon>Sar</taxon>
        <taxon>Alveolata</taxon>
        <taxon>Apicomplexa</taxon>
        <taxon>Conoidasida</taxon>
        <taxon>Coccidia</taxon>
        <taxon>Eucoccidiorida</taxon>
        <taxon>Eimeriorina</taxon>
        <taxon>Sarcocystidae</taxon>
        <taxon>Toxoplasma</taxon>
    </lineage>
</organism>
<feature type="region of interest" description="Disordered" evidence="1">
    <location>
        <begin position="492"/>
        <end position="513"/>
    </location>
</feature>
<feature type="compositionally biased region" description="Polar residues" evidence="1">
    <location>
        <begin position="806"/>
        <end position="815"/>
    </location>
</feature>
<evidence type="ECO:0000313" key="3">
    <source>
        <dbReference type="Proteomes" id="UP000028828"/>
    </source>
</evidence>
<dbReference type="EMBL" id="AEYI02002304">
    <property type="protein sequence ID" value="KFG28728.1"/>
    <property type="molecule type" value="Genomic_DNA"/>
</dbReference>
<protein>
    <submittedName>
        <fullName evidence="2">Uncharacterized protein</fullName>
    </submittedName>
</protein>
<dbReference type="InterPro" id="IPR036322">
    <property type="entry name" value="WD40_repeat_dom_sf"/>
</dbReference>
<proteinExistence type="predicted"/>
<feature type="region of interest" description="Disordered" evidence="1">
    <location>
        <begin position="593"/>
        <end position="656"/>
    </location>
</feature>
<reference evidence="2 3" key="1">
    <citation type="submission" date="2014-03" db="EMBL/GenBank/DDBJ databases">
        <authorList>
            <person name="Sibley D."/>
            <person name="Venepally P."/>
            <person name="Karamycheva S."/>
            <person name="Hadjithomas M."/>
            <person name="Khan A."/>
            <person name="Brunk B."/>
            <person name="Roos D."/>
            <person name="Caler E."/>
            <person name="Lorenzi H."/>
        </authorList>
    </citation>
    <scope>NUCLEOTIDE SEQUENCE [LARGE SCALE GENOMIC DNA]</scope>
    <source>
        <strain evidence="3">p89</strain>
    </source>
</reference>
<evidence type="ECO:0000256" key="1">
    <source>
        <dbReference type="SAM" id="MobiDB-lite"/>
    </source>
</evidence>
<sequence length="1105" mass="118872">MDASFYSPLTSLFEGHLQQPSLTLDLPLLHASRPHKLPPSLLLPTHAFLLPEVRPTAKQVLPLSLQSSHVFDCSFVPQHPSLLVCSSAPAGFIVALDLATGQAVQSFLLPPASSRLDGANSVVSSLYTSTNPAYPALTAAHMHGDPSSPLLFLGTSVGDIFAYDLRFAGRGAGVYGHPTLHLERAHDGVVSSLRAGGGSNLSAARPPSLPSHVLVSGGLQDNWIRLFDLRFPFHYSVGFSETQGGSLSRTNRDRLARKQKSRGNVPYPMDALQLNPGCRSAEGGRNAFCSSAFSATQELLERSEGENSRDGVFDFDACEQLGENRIMRMRNSGGEGREVTLPCHCCSDTGSACGIVAMDLSPDSSLLAVAQLRAVLKETNAAPPMKDSLSPQREMREANSLNSCMHNANRGALPVAVGATLERAADSKAVRSRAVKEWEADAMTPFSGVRTPEDRVEVQQAGSRQFGRNFDDPLPAGAGAAESETLRLGAPRGDLRLVDSGSKSPGGCTPDVTRTRRNVWRVEGETTILSVSEGLKVMKTLAVADASFFTSVEFSRNGKHLLLGGGASESSFCVDCRACSCCCLCFASQRRRDKGPQWNDEDGLRSELRSQKVRNPPRVSLSGNDAADACQASPGSTPAPCSVVSTPDEDHENWKHPNRFVRRSLAEAERGPPQTPEARPAHRAQLVNILQSNRLAVLKSPADGALAFAESVLLQHSLSVETQPPSAFHSPVAWPPKGLDNVQISQVSPPPLLHSSHASASLRLRLFSPDSETLDRRRRAFWRASAAPFPHFSGDEDDFVLSPYSSSAARASQENKVNRDRGDHRDNAGGADHGAKGCTKGSTANEDGDKSRFGSSVASFASVPVNESSKPLASRERTEERMEQRTEERRETRIGQRGEERRKERGAVTSREGAPESAGRQATTPFPKCHPQISQFLSACGPLHPQWGRPSCMHDRFVVGLWGGLVAGIGGSPLYPGLKLWQATTGVVLSWTDGVLATPEAVRCVRGHSDLSTGLLVTAGALPVDLAVEKENRLPSSGGLSTGQWQRKSAFCSQTQGERKRATRPGVTLWSLVHRDVLLETALKKQDEGESDFLLVDPDDEGGPF</sequence>
<dbReference type="SUPFAM" id="SSF50978">
    <property type="entry name" value="WD40 repeat-like"/>
    <property type="match status" value="1"/>
</dbReference>
<dbReference type="Proteomes" id="UP000028828">
    <property type="component" value="Unassembled WGS sequence"/>
</dbReference>
<feature type="compositionally biased region" description="Basic and acidic residues" evidence="1">
    <location>
        <begin position="873"/>
        <end position="906"/>
    </location>
</feature>
<name>A0A086J9B0_TOXGO</name>
<feature type="compositionally biased region" description="Basic and acidic residues" evidence="1">
    <location>
        <begin position="816"/>
        <end position="827"/>
    </location>
</feature>
<feature type="region of interest" description="Disordered" evidence="1">
    <location>
        <begin position="806"/>
        <end position="926"/>
    </location>
</feature>
<comment type="caution">
    <text evidence="2">The sequence shown here is derived from an EMBL/GenBank/DDBJ whole genome shotgun (WGS) entry which is preliminary data.</text>
</comment>
<dbReference type="AlphaFoldDB" id="A0A086J9B0"/>
<evidence type="ECO:0000313" key="2">
    <source>
        <dbReference type="EMBL" id="KFG28728.1"/>
    </source>
</evidence>
<accession>A0A086J9B0</accession>
<dbReference type="Gene3D" id="2.130.10.10">
    <property type="entry name" value="YVTN repeat-like/Quinoprotein amine dehydrogenase"/>
    <property type="match status" value="1"/>
</dbReference>
<feature type="compositionally biased region" description="Polar residues" evidence="1">
    <location>
        <begin position="853"/>
        <end position="871"/>
    </location>
</feature>
<dbReference type="OrthoDB" id="345382at2759"/>
<dbReference type="InterPro" id="IPR015943">
    <property type="entry name" value="WD40/YVTN_repeat-like_dom_sf"/>
</dbReference>
<gene>
    <name evidence="2" type="ORF">TGP89_299820</name>
</gene>
<dbReference type="VEuPathDB" id="ToxoDB:TGP89_299820"/>